<feature type="non-terminal residue" evidence="8">
    <location>
        <position position="1"/>
    </location>
</feature>
<accession>A0A381R5K6</accession>
<evidence type="ECO:0000256" key="2">
    <source>
        <dbReference type="ARBA" id="ARBA00022448"/>
    </source>
</evidence>
<dbReference type="InterPro" id="IPR000109">
    <property type="entry name" value="POT_fam"/>
</dbReference>
<feature type="transmembrane region" description="Helical" evidence="7">
    <location>
        <begin position="93"/>
        <end position="110"/>
    </location>
</feature>
<dbReference type="InterPro" id="IPR018456">
    <property type="entry name" value="PTR2_symporter_CS"/>
</dbReference>
<dbReference type="Gene3D" id="1.20.1250.20">
    <property type="entry name" value="MFS general substrate transporter like domains"/>
    <property type="match status" value="2"/>
</dbReference>
<dbReference type="GO" id="GO:0005886">
    <property type="term" value="C:plasma membrane"/>
    <property type="evidence" value="ECO:0007669"/>
    <property type="project" value="UniProtKB-SubCell"/>
</dbReference>
<keyword evidence="4 7" id="KW-0812">Transmembrane</keyword>
<keyword evidence="5 7" id="KW-1133">Transmembrane helix</keyword>
<dbReference type="GO" id="GO:0006857">
    <property type="term" value="P:oligopeptide transport"/>
    <property type="evidence" value="ECO:0007669"/>
    <property type="project" value="InterPro"/>
</dbReference>
<feature type="transmembrane region" description="Helical" evidence="7">
    <location>
        <begin position="12"/>
        <end position="32"/>
    </location>
</feature>
<proteinExistence type="predicted"/>
<feature type="transmembrane region" description="Helical" evidence="7">
    <location>
        <begin position="172"/>
        <end position="193"/>
    </location>
</feature>
<organism evidence="8">
    <name type="scientific">marine metagenome</name>
    <dbReference type="NCBI Taxonomy" id="408172"/>
    <lineage>
        <taxon>unclassified sequences</taxon>
        <taxon>metagenomes</taxon>
        <taxon>ecological metagenomes</taxon>
    </lineage>
</organism>
<feature type="transmembrane region" description="Helical" evidence="7">
    <location>
        <begin position="241"/>
        <end position="260"/>
    </location>
</feature>
<feature type="transmembrane region" description="Helical" evidence="7">
    <location>
        <begin position="38"/>
        <end position="58"/>
    </location>
</feature>
<dbReference type="PROSITE" id="PS01023">
    <property type="entry name" value="PTR2_2"/>
    <property type="match status" value="1"/>
</dbReference>
<dbReference type="PANTHER" id="PTHR23517:SF15">
    <property type="entry name" value="PROTON-DEPENDENT OLIGOPEPTIDE FAMILY TRANSPORT PROTEIN"/>
    <property type="match status" value="1"/>
</dbReference>
<feature type="transmembrane region" description="Helical" evidence="7">
    <location>
        <begin position="140"/>
        <end position="160"/>
    </location>
</feature>
<keyword evidence="2" id="KW-0813">Transport</keyword>
<dbReference type="AlphaFoldDB" id="A0A381R5K6"/>
<evidence type="ECO:0000256" key="4">
    <source>
        <dbReference type="ARBA" id="ARBA00022692"/>
    </source>
</evidence>
<dbReference type="PANTHER" id="PTHR23517">
    <property type="entry name" value="RESISTANCE PROTEIN MDTM, PUTATIVE-RELATED-RELATED"/>
    <property type="match status" value="1"/>
</dbReference>
<dbReference type="InterPro" id="IPR036259">
    <property type="entry name" value="MFS_trans_sf"/>
</dbReference>
<evidence type="ECO:0000256" key="3">
    <source>
        <dbReference type="ARBA" id="ARBA00022475"/>
    </source>
</evidence>
<evidence type="ECO:0000313" key="8">
    <source>
        <dbReference type="EMBL" id="SUZ86504.1"/>
    </source>
</evidence>
<keyword evidence="6 7" id="KW-0472">Membrane</keyword>
<comment type="subcellular location">
    <subcellularLocation>
        <location evidence="1">Cell membrane</location>
        <topology evidence="1">Multi-pass membrane protein</topology>
    </subcellularLocation>
</comment>
<evidence type="ECO:0000256" key="5">
    <source>
        <dbReference type="ARBA" id="ARBA00022989"/>
    </source>
</evidence>
<evidence type="ECO:0000256" key="1">
    <source>
        <dbReference type="ARBA" id="ARBA00004651"/>
    </source>
</evidence>
<evidence type="ECO:0000256" key="6">
    <source>
        <dbReference type="ARBA" id="ARBA00023136"/>
    </source>
</evidence>
<feature type="transmembrane region" description="Helical" evidence="7">
    <location>
        <begin position="205"/>
        <end position="229"/>
    </location>
</feature>
<dbReference type="EMBL" id="UINC01001685">
    <property type="protein sequence ID" value="SUZ86504.1"/>
    <property type="molecule type" value="Genomic_DNA"/>
</dbReference>
<protein>
    <recommendedName>
        <fullName evidence="9">Major facilitator superfamily (MFS) profile domain-containing protein</fullName>
    </recommendedName>
</protein>
<sequence>DKNDNRRDIGFKIFYMGINIGAFLSALIIGGIGEVYGWHYGFGLAGIGMLFGQMVFVWGQKYLVGVGDFIGTVDNPDKELINKPLTNIEKDRVIVLLLSFLIVIVFWGAFEQAGGLMNIYAFEKTNRLIESINFEVPATWFQSLNAGFIVLFAVIVGGFWSWWKSLGKESALLFQMAVGVIIMAIGFFFMSAASLEFQENGSSAMYWLVLAYLFHTLGELCTSPTAMALITKLAPLKYASIMMGTYFACTGFGNKLAASLGTWAQTAGEFEIFTGIAIFCSAFGFLVILLLKPLKRLTHGAD</sequence>
<dbReference type="Pfam" id="PF00854">
    <property type="entry name" value="PTR2"/>
    <property type="match status" value="2"/>
</dbReference>
<keyword evidence="3" id="KW-1003">Cell membrane</keyword>
<gene>
    <name evidence="8" type="ORF">METZ01_LOCUS39358</name>
</gene>
<dbReference type="InterPro" id="IPR050171">
    <property type="entry name" value="MFS_Transporters"/>
</dbReference>
<dbReference type="GO" id="GO:0022857">
    <property type="term" value="F:transmembrane transporter activity"/>
    <property type="evidence" value="ECO:0007669"/>
    <property type="project" value="InterPro"/>
</dbReference>
<feature type="transmembrane region" description="Helical" evidence="7">
    <location>
        <begin position="272"/>
        <end position="291"/>
    </location>
</feature>
<name>A0A381R5K6_9ZZZZ</name>
<evidence type="ECO:0000256" key="7">
    <source>
        <dbReference type="SAM" id="Phobius"/>
    </source>
</evidence>
<evidence type="ECO:0008006" key="9">
    <source>
        <dbReference type="Google" id="ProtNLM"/>
    </source>
</evidence>
<dbReference type="SUPFAM" id="SSF103473">
    <property type="entry name" value="MFS general substrate transporter"/>
    <property type="match status" value="1"/>
</dbReference>
<reference evidence="8" key="1">
    <citation type="submission" date="2018-05" db="EMBL/GenBank/DDBJ databases">
        <authorList>
            <person name="Lanie J.A."/>
            <person name="Ng W.-L."/>
            <person name="Kazmierczak K.M."/>
            <person name="Andrzejewski T.M."/>
            <person name="Davidsen T.M."/>
            <person name="Wayne K.J."/>
            <person name="Tettelin H."/>
            <person name="Glass J.I."/>
            <person name="Rusch D."/>
            <person name="Podicherti R."/>
            <person name="Tsui H.-C.T."/>
            <person name="Winkler M.E."/>
        </authorList>
    </citation>
    <scope>NUCLEOTIDE SEQUENCE</scope>
</reference>